<name>A0ABS8WE64_9GAMM</name>
<dbReference type="EMBL" id="JAIMJA010000021">
    <property type="protein sequence ID" value="MCE2596550.1"/>
    <property type="molecule type" value="Genomic_DNA"/>
</dbReference>
<evidence type="ECO:0000256" key="1">
    <source>
        <dbReference type="ARBA" id="ARBA00005953"/>
    </source>
</evidence>
<dbReference type="Pfam" id="PF13279">
    <property type="entry name" value="4HBT_2"/>
    <property type="match status" value="1"/>
</dbReference>
<keyword evidence="2" id="KW-0378">Hydrolase</keyword>
<dbReference type="CDD" id="cd00586">
    <property type="entry name" value="4HBT"/>
    <property type="match status" value="1"/>
</dbReference>
<dbReference type="Gene3D" id="3.10.129.10">
    <property type="entry name" value="Hotdog Thioesterase"/>
    <property type="match status" value="1"/>
</dbReference>
<gene>
    <name evidence="3" type="ORF">K6Y31_17280</name>
</gene>
<comment type="similarity">
    <text evidence="1">Belongs to the 4-hydroxybenzoyl-CoA thioesterase family.</text>
</comment>
<reference evidence="3 4" key="1">
    <citation type="journal article" date="2022" name="Environ. Microbiol. Rep.">
        <title>Eco-phylogenetic analyses reveal divergent evolution of vitamin B12 metabolism in the marine bacterial family 'Psychromonadaceae'.</title>
        <authorList>
            <person name="Jin X."/>
            <person name="Yang Y."/>
            <person name="Cao H."/>
            <person name="Gao B."/>
            <person name="Zhao Z."/>
        </authorList>
    </citation>
    <scope>NUCLEOTIDE SEQUENCE [LARGE SCALE GENOMIC DNA]</scope>
    <source>
        <strain evidence="3 4">MKS20</strain>
    </source>
</reference>
<dbReference type="InterPro" id="IPR006684">
    <property type="entry name" value="YbgC/YbaW"/>
</dbReference>
<evidence type="ECO:0000256" key="2">
    <source>
        <dbReference type="ARBA" id="ARBA00022801"/>
    </source>
</evidence>
<dbReference type="SUPFAM" id="SSF54637">
    <property type="entry name" value="Thioesterase/thiol ester dehydrase-isomerase"/>
    <property type="match status" value="1"/>
</dbReference>
<evidence type="ECO:0000313" key="3">
    <source>
        <dbReference type="EMBL" id="MCE2596550.1"/>
    </source>
</evidence>
<organism evidence="3 4">
    <name type="scientific">Motilimonas cestriensis</name>
    <dbReference type="NCBI Taxonomy" id="2742685"/>
    <lineage>
        <taxon>Bacteria</taxon>
        <taxon>Pseudomonadati</taxon>
        <taxon>Pseudomonadota</taxon>
        <taxon>Gammaproteobacteria</taxon>
        <taxon>Alteromonadales</taxon>
        <taxon>Alteromonadales genera incertae sedis</taxon>
        <taxon>Motilimonas</taxon>
    </lineage>
</organism>
<evidence type="ECO:0000313" key="4">
    <source>
        <dbReference type="Proteomes" id="UP001201273"/>
    </source>
</evidence>
<keyword evidence="4" id="KW-1185">Reference proteome</keyword>
<accession>A0ABS8WE64</accession>
<dbReference type="PANTHER" id="PTHR31793">
    <property type="entry name" value="4-HYDROXYBENZOYL-COA THIOESTERASE FAMILY MEMBER"/>
    <property type="match status" value="1"/>
</dbReference>
<dbReference type="RefSeq" id="WP_233054189.1">
    <property type="nucleotide sequence ID" value="NZ_JAIMJA010000021.1"/>
</dbReference>
<dbReference type="Proteomes" id="UP001201273">
    <property type="component" value="Unassembled WGS sequence"/>
</dbReference>
<dbReference type="PANTHER" id="PTHR31793:SF27">
    <property type="entry name" value="NOVEL THIOESTERASE SUPERFAMILY DOMAIN AND SAPOSIN A-TYPE DOMAIN CONTAINING PROTEIN (0610012H03RIK)"/>
    <property type="match status" value="1"/>
</dbReference>
<dbReference type="InterPro" id="IPR029069">
    <property type="entry name" value="HotDog_dom_sf"/>
</dbReference>
<comment type="caution">
    <text evidence="3">The sequence shown here is derived from an EMBL/GenBank/DDBJ whole genome shotgun (WGS) entry which is preliminary data.</text>
</comment>
<sequence>MSQPFRLQFKVRDYECDMQGIVNNGVYFNYLEHARHEFLFEQGVNFAALTAAGIHLVVVKAELDYKASLTSGDEFYIEVLPERPSKVRFAFRQTVVRLSDKKVVLTALVTGTSLNQVGRPYIHPDVDKVFPRL</sequence>
<protein>
    <submittedName>
        <fullName evidence="3">Acyl-CoA thioesterase</fullName>
    </submittedName>
</protein>
<dbReference type="PIRSF" id="PIRSF003230">
    <property type="entry name" value="YbgC"/>
    <property type="match status" value="1"/>
</dbReference>
<proteinExistence type="inferred from homology"/>
<dbReference type="InterPro" id="IPR050563">
    <property type="entry name" value="4-hydroxybenzoyl-CoA_TE"/>
</dbReference>